<reference evidence="2 3" key="1">
    <citation type="submission" date="2023-07" db="EMBL/GenBank/DDBJ databases">
        <title>Genomic Encyclopedia of Type Strains, Phase IV (KMG-IV): sequencing the most valuable type-strain genomes for metagenomic binning, comparative biology and taxonomic classification.</title>
        <authorList>
            <person name="Goeker M."/>
        </authorList>
    </citation>
    <scope>NUCLEOTIDE SEQUENCE [LARGE SCALE GENOMIC DNA]</scope>
    <source>
        <strain evidence="2 3">DSM 23948</strain>
    </source>
</reference>
<evidence type="ECO:0000313" key="2">
    <source>
        <dbReference type="EMBL" id="MDQ0155161.1"/>
    </source>
</evidence>
<comment type="caution">
    <text evidence="2">The sequence shown here is derived from an EMBL/GenBank/DDBJ whole genome shotgun (WGS) entry which is preliminary data.</text>
</comment>
<dbReference type="Pfam" id="PF10006">
    <property type="entry name" value="DUF2249"/>
    <property type="match status" value="1"/>
</dbReference>
<proteinExistence type="predicted"/>
<organism evidence="2 3">
    <name type="scientific">Anoxybacillus andreesenii</name>
    <dbReference type="NCBI Taxonomy" id="1325932"/>
    <lineage>
        <taxon>Bacteria</taxon>
        <taxon>Bacillati</taxon>
        <taxon>Bacillota</taxon>
        <taxon>Bacilli</taxon>
        <taxon>Bacillales</taxon>
        <taxon>Anoxybacillaceae</taxon>
        <taxon>Anoxybacillus</taxon>
    </lineage>
</organism>
<dbReference type="RefSeq" id="WP_307149731.1">
    <property type="nucleotide sequence ID" value="NZ_JAUSTU010000005.1"/>
</dbReference>
<gene>
    <name evidence="2" type="ORF">J2S07_001465</name>
</gene>
<feature type="domain" description="DUF2249" evidence="1">
    <location>
        <begin position="13"/>
        <end position="76"/>
    </location>
</feature>
<protein>
    <submittedName>
        <fullName evidence="2">Uncharacterized protein (DUF2249 family)</fullName>
    </submittedName>
</protein>
<evidence type="ECO:0000313" key="3">
    <source>
        <dbReference type="Proteomes" id="UP001231362"/>
    </source>
</evidence>
<dbReference type="EMBL" id="JAUSTU010000005">
    <property type="protein sequence ID" value="MDQ0155161.1"/>
    <property type="molecule type" value="Genomic_DNA"/>
</dbReference>
<evidence type="ECO:0000259" key="1">
    <source>
        <dbReference type="Pfam" id="PF10006"/>
    </source>
</evidence>
<name>A0ABT9V2L4_9BACL</name>
<keyword evidence="3" id="KW-1185">Reference proteome</keyword>
<accession>A0ABT9V2L4</accession>
<sequence length="77" mass="9089">MIEFAAQVIAPNYPPKEKHPTILNTFESLNPGEFMLLINDHDPKPLRYQFMIEKPDEFSWEYLEEGPEIWRVAIGKK</sequence>
<dbReference type="InterPro" id="IPR018720">
    <property type="entry name" value="DUF2249"/>
</dbReference>
<dbReference type="Proteomes" id="UP001231362">
    <property type="component" value="Unassembled WGS sequence"/>
</dbReference>